<dbReference type="InterPro" id="IPR003356">
    <property type="entry name" value="DNA_methylase_A-5"/>
</dbReference>
<dbReference type="Pfam" id="PF12161">
    <property type="entry name" value="HsdM_N"/>
    <property type="match status" value="1"/>
</dbReference>
<evidence type="ECO:0000256" key="3">
    <source>
        <dbReference type="ARBA" id="ARBA00022603"/>
    </source>
</evidence>
<protein>
    <recommendedName>
        <fullName evidence="2">site-specific DNA-methyltransferase (adenine-specific)</fullName>
        <ecNumber evidence="2">2.1.1.72</ecNumber>
    </recommendedName>
</protein>
<dbReference type="InterPro" id="IPR002052">
    <property type="entry name" value="DNA_methylase_N6_adenine_CS"/>
</dbReference>
<dbReference type="InterPro" id="IPR022749">
    <property type="entry name" value="D12N6_MeTrfase_N"/>
</dbReference>
<dbReference type="PATRIC" id="fig|394096.3.peg.1287"/>
<comment type="catalytic activity">
    <reaction evidence="7">
        <text>a 2'-deoxyadenosine in DNA + S-adenosyl-L-methionine = an N(6)-methyl-2'-deoxyadenosine in DNA + S-adenosyl-L-homocysteine + H(+)</text>
        <dbReference type="Rhea" id="RHEA:15197"/>
        <dbReference type="Rhea" id="RHEA-COMP:12418"/>
        <dbReference type="Rhea" id="RHEA-COMP:12419"/>
        <dbReference type="ChEBI" id="CHEBI:15378"/>
        <dbReference type="ChEBI" id="CHEBI:57856"/>
        <dbReference type="ChEBI" id="CHEBI:59789"/>
        <dbReference type="ChEBI" id="CHEBI:90615"/>
        <dbReference type="ChEBI" id="CHEBI:90616"/>
        <dbReference type="EC" id="2.1.1.72"/>
    </reaction>
</comment>
<organism evidence="11 12">
    <name type="scientific">Hyalangium minutum</name>
    <dbReference type="NCBI Taxonomy" id="394096"/>
    <lineage>
        <taxon>Bacteria</taxon>
        <taxon>Pseudomonadati</taxon>
        <taxon>Myxococcota</taxon>
        <taxon>Myxococcia</taxon>
        <taxon>Myxococcales</taxon>
        <taxon>Cystobacterineae</taxon>
        <taxon>Archangiaceae</taxon>
        <taxon>Hyalangium</taxon>
    </lineage>
</organism>
<dbReference type="Gene3D" id="1.20.1260.30">
    <property type="match status" value="1"/>
</dbReference>
<name>A0A085WUZ7_9BACT</name>
<keyword evidence="12" id="KW-1185">Reference proteome</keyword>
<dbReference type="STRING" id="394096.DB31_3640"/>
<sequence>MGMAMSTGTTIKSLQDIMRKDAGVDGDAQRLSQLVWMLFLKAFDGHEAEQEQRNPSYTSPIPERLRWRTWAKNPEGLTGEALLDFVNHDLFKTLKALPAKGKHATMAAVVRGVFEDAHNAMKSGTLMRQVIQKLNALDLHRASDRHELGDLYEKLLADLQNAGNAGEYYTPRAVTQFIISQVNPRLGEKVLDPACGTGGFLTCALEHMRTQDVKSPRDEAALQASILGVEKKPLPHVLCVTNMLLHGIEVPSNIHHGNALARPLRDYGPEDQVDVILTNPPFGGIEENGLETHFPPELRSRETADLFLVLILTLLKKGGRAALVLPDGILFGEGVKARIKERLLRECNLHTIVRLPKGVFHPYTGIKTNLLFFTKGEPTQELWFYEHPYPAGARSYSKTRPLRLEEFEPEKHWWTHRQETEHAWKVRIGEVQARGYNLDMKNPRARDDAPGDIEGLVRQYREAAAEAVRARNAVRDELRDALERPPQ</sequence>
<keyword evidence="5" id="KW-0949">S-adenosyl-L-methionine</keyword>
<evidence type="ECO:0000256" key="1">
    <source>
        <dbReference type="ARBA" id="ARBA00006594"/>
    </source>
</evidence>
<evidence type="ECO:0000256" key="7">
    <source>
        <dbReference type="ARBA" id="ARBA00047942"/>
    </source>
</evidence>
<dbReference type="PRINTS" id="PR00507">
    <property type="entry name" value="N12N6MTFRASE"/>
</dbReference>
<feature type="coiled-coil region" evidence="8">
    <location>
        <begin position="453"/>
        <end position="484"/>
    </location>
</feature>
<evidence type="ECO:0000256" key="4">
    <source>
        <dbReference type="ARBA" id="ARBA00022679"/>
    </source>
</evidence>
<dbReference type="InterPro" id="IPR029063">
    <property type="entry name" value="SAM-dependent_MTases_sf"/>
</dbReference>
<evidence type="ECO:0000259" key="10">
    <source>
        <dbReference type="Pfam" id="PF12161"/>
    </source>
</evidence>
<dbReference type="InterPro" id="IPR051537">
    <property type="entry name" value="DNA_Adenine_Mtase"/>
</dbReference>
<dbReference type="CDD" id="cd02440">
    <property type="entry name" value="AdoMet_MTases"/>
    <property type="match status" value="1"/>
</dbReference>
<dbReference type="PANTHER" id="PTHR42933:SF4">
    <property type="entry name" value="TYPE I RESTRICTION ENZYME ECOKI METHYLASE SUBUNIT"/>
    <property type="match status" value="1"/>
</dbReference>
<dbReference type="EMBL" id="JMCB01000002">
    <property type="protein sequence ID" value="KFE71510.1"/>
    <property type="molecule type" value="Genomic_DNA"/>
</dbReference>
<accession>A0A085WUZ7</accession>
<dbReference type="PROSITE" id="PS00092">
    <property type="entry name" value="N6_MTASE"/>
    <property type="match status" value="1"/>
</dbReference>
<dbReference type="GO" id="GO:0009307">
    <property type="term" value="P:DNA restriction-modification system"/>
    <property type="evidence" value="ECO:0007669"/>
    <property type="project" value="UniProtKB-KW"/>
</dbReference>
<proteinExistence type="inferred from homology"/>
<dbReference type="Proteomes" id="UP000028725">
    <property type="component" value="Unassembled WGS sequence"/>
</dbReference>
<evidence type="ECO:0000259" key="9">
    <source>
        <dbReference type="Pfam" id="PF02384"/>
    </source>
</evidence>
<keyword evidence="6" id="KW-0680">Restriction system</keyword>
<dbReference type="Pfam" id="PF02384">
    <property type="entry name" value="N6_Mtase"/>
    <property type="match status" value="1"/>
</dbReference>
<evidence type="ECO:0000313" key="12">
    <source>
        <dbReference type="Proteomes" id="UP000028725"/>
    </source>
</evidence>
<gene>
    <name evidence="11" type="ORF">DB31_3640</name>
</gene>
<dbReference type="GO" id="GO:0003677">
    <property type="term" value="F:DNA binding"/>
    <property type="evidence" value="ECO:0007669"/>
    <property type="project" value="InterPro"/>
</dbReference>
<comment type="similarity">
    <text evidence="1">Belongs to the N(4)/N(6)-methyltransferase family.</text>
</comment>
<evidence type="ECO:0000256" key="8">
    <source>
        <dbReference type="SAM" id="Coils"/>
    </source>
</evidence>
<evidence type="ECO:0000313" key="11">
    <source>
        <dbReference type="EMBL" id="KFE71510.1"/>
    </source>
</evidence>
<feature type="domain" description="N6 adenine-specific DNA methyltransferase N-terminal" evidence="10">
    <location>
        <begin position="10"/>
        <end position="134"/>
    </location>
</feature>
<keyword evidence="4 11" id="KW-0808">Transferase</keyword>
<dbReference type="Gene3D" id="3.40.50.150">
    <property type="entry name" value="Vaccinia Virus protein VP39"/>
    <property type="match status" value="1"/>
</dbReference>
<evidence type="ECO:0000256" key="2">
    <source>
        <dbReference type="ARBA" id="ARBA00011900"/>
    </source>
</evidence>
<dbReference type="InterPro" id="IPR038333">
    <property type="entry name" value="T1MK-like_N_sf"/>
</dbReference>
<evidence type="ECO:0000256" key="5">
    <source>
        <dbReference type="ARBA" id="ARBA00022691"/>
    </source>
</evidence>
<dbReference type="GO" id="GO:0009007">
    <property type="term" value="F:site-specific DNA-methyltransferase (adenine-specific) activity"/>
    <property type="evidence" value="ECO:0007669"/>
    <property type="project" value="UniProtKB-EC"/>
</dbReference>
<dbReference type="PANTHER" id="PTHR42933">
    <property type="entry name" value="SLR6095 PROTEIN"/>
    <property type="match status" value="1"/>
</dbReference>
<dbReference type="GO" id="GO:0032259">
    <property type="term" value="P:methylation"/>
    <property type="evidence" value="ECO:0007669"/>
    <property type="project" value="UniProtKB-KW"/>
</dbReference>
<dbReference type="AlphaFoldDB" id="A0A085WUZ7"/>
<feature type="domain" description="DNA methylase adenine-specific" evidence="9">
    <location>
        <begin position="144"/>
        <end position="444"/>
    </location>
</feature>
<dbReference type="GO" id="GO:0008170">
    <property type="term" value="F:N-methyltransferase activity"/>
    <property type="evidence" value="ECO:0007669"/>
    <property type="project" value="InterPro"/>
</dbReference>
<evidence type="ECO:0000256" key="6">
    <source>
        <dbReference type="ARBA" id="ARBA00022747"/>
    </source>
</evidence>
<keyword evidence="8" id="KW-0175">Coiled coil</keyword>
<keyword evidence="3 11" id="KW-0489">Methyltransferase</keyword>
<dbReference type="EC" id="2.1.1.72" evidence="2"/>
<comment type="caution">
    <text evidence="11">The sequence shown here is derived from an EMBL/GenBank/DDBJ whole genome shotgun (WGS) entry which is preliminary data.</text>
</comment>
<reference evidence="11 12" key="1">
    <citation type="submission" date="2014-04" db="EMBL/GenBank/DDBJ databases">
        <title>Genome assembly of Hyalangium minutum DSM 14724.</title>
        <authorList>
            <person name="Sharma G."/>
            <person name="Subramanian S."/>
        </authorList>
    </citation>
    <scope>NUCLEOTIDE SEQUENCE [LARGE SCALE GENOMIC DNA]</scope>
    <source>
        <strain evidence="11 12">DSM 14724</strain>
    </source>
</reference>
<dbReference type="SUPFAM" id="SSF53335">
    <property type="entry name" value="S-adenosyl-L-methionine-dependent methyltransferases"/>
    <property type="match status" value="1"/>
</dbReference>